<feature type="compositionally biased region" description="Low complexity" evidence="1">
    <location>
        <begin position="99"/>
        <end position="108"/>
    </location>
</feature>
<feature type="region of interest" description="Disordered" evidence="1">
    <location>
        <begin position="147"/>
        <end position="177"/>
    </location>
</feature>
<accession>A0A8H6VS74</accession>
<gene>
    <name evidence="2" type="ORF">HMN09_01313800</name>
</gene>
<protein>
    <submittedName>
        <fullName evidence="2">TPR-like protein</fullName>
    </submittedName>
</protein>
<comment type="caution">
    <text evidence="2">The sequence shown here is derived from an EMBL/GenBank/DDBJ whole genome shotgun (WGS) entry which is preliminary data.</text>
</comment>
<organism evidence="2 3">
    <name type="scientific">Mycena chlorophos</name>
    <name type="common">Agaric fungus</name>
    <name type="synonym">Agaricus chlorophos</name>
    <dbReference type="NCBI Taxonomy" id="658473"/>
    <lineage>
        <taxon>Eukaryota</taxon>
        <taxon>Fungi</taxon>
        <taxon>Dikarya</taxon>
        <taxon>Basidiomycota</taxon>
        <taxon>Agaricomycotina</taxon>
        <taxon>Agaricomycetes</taxon>
        <taxon>Agaricomycetidae</taxon>
        <taxon>Agaricales</taxon>
        <taxon>Marasmiineae</taxon>
        <taxon>Mycenaceae</taxon>
        <taxon>Mycena</taxon>
    </lineage>
</organism>
<evidence type="ECO:0000256" key="1">
    <source>
        <dbReference type="SAM" id="MobiDB-lite"/>
    </source>
</evidence>
<proteinExistence type="predicted"/>
<evidence type="ECO:0000313" key="3">
    <source>
        <dbReference type="Proteomes" id="UP000613580"/>
    </source>
</evidence>
<dbReference type="OrthoDB" id="9991317at2759"/>
<keyword evidence="3" id="KW-1185">Reference proteome</keyword>
<name>A0A8H6VS74_MYCCL</name>
<dbReference type="AlphaFoldDB" id="A0A8H6VS74"/>
<dbReference type="Proteomes" id="UP000613580">
    <property type="component" value="Unassembled WGS sequence"/>
</dbReference>
<dbReference type="EMBL" id="JACAZE010000027">
    <property type="protein sequence ID" value="KAF7290086.1"/>
    <property type="molecule type" value="Genomic_DNA"/>
</dbReference>
<evidence type="ECO:0000313" key="2">
    <source>
        <dbReference type="EMBL" id="KAF7290086.1"/>
    </source>
</evidence>
<reference evidence="2" key="1">
    <citation type="submission" date="2020-05" db="EMBL/GenBank/DDBJ databases">
        <title>Mycena genomes resolve the evolution of fungal bioluminescence.</title>
        <authorList>
            <person name="Tsai I.J."/>
        </authorList>
    </citation>
    <scope>NUCLEOTIDE SEQUENCE</scope>
    <source>
        <strain evidence="2">110903Hualien_Pintung</strain>
    </source>
</reference>
<sequence>MTLHGQPPERAFVLSLTRLPVRRAREVRLLASPTYPLGAKASTQRGLTSKRRRRPKGNLEELLKNGLFRLQSGDMLAVRNTRGNHGPVLLTRPAVVVSMDDPSSSDSESAFEDDVPIKPEPMDGILLPTANSGAAFRPKRIVLRDDYSSSSSSLSSNSDANENVGPRPRKGGSRNPFGPILSTHIQTLLASANQVFVDSDLANATELILECYDEQKELAKGLQLRIMGAHLRQDSEERDRLARQSKTMGYAQQARQKGFYCEGVKSKEYVAVLWDCVMLAREVDDPRHLP</sequence>
<feature type="region of interest" description="Disordered" evidence="1">
    <location>
        <begin position="99"/>
        <end position="118"/>
    </location>
</feature>
<feature type="compositionally biased region" description="Low complexity" evidence="1">
    <location>
        <begin position="148"/>
        <end position="158"/>
    </location>
</feature>